<name>A0A2Z6ZX07_9LAMI</name>
<dbReference type="EMBL" id="KV266374">
    <property type="protein sequence ID" value="KZT75363.1"/>
    <property type="molecule type" value="Genomic_DNA"/>
</dbReference>
<dbReference type="GO" id="GO:0016874">
    <property type="term" value="F:ligase activity"/>
    <property type="evidence" value="ECO:0007669"/>
    <property type="project" value="UniProtKB-KW"/>
</dbReference>
<keyword evidence="3" id="KW-1185">Reference proteome</keyword>
<evidence type="ECO:0000313" key="2">
    <source>
        <dbReference type="EMBL" id="KZT75363.1"/>
    </source>
</evidence>
<dbReference type="AlphaFoldDB" id="A0A2Z6ZX07"/>
<keyword evidence="2" id="KW-0436">Ligase</keyword>
<accession>A0A2Z6ZX07</accession>
<feature type="region of interest" description="Disordered" evidence="1">
    <location>
        <begin position="27"/>
        <end position="50"/>
    </location>
</feature>
<evidence type="ECO:0000256" key="1">
    <source>
        <dbReference type="SAM" id="MobiDB-lite"/>
    </source>
</evidence>
<sequence>MAGKGGKCVYAHAGRCEHINNMHNNNKTSSIHHITHGKPKKIASAGNNTGQPTDSHLANIQAITMLEFISSNPYLDLLNYNYH</sequence>
<gene>
    <name evidence="2" type="ORF">F511_47612</name>
</gene>
<dbReference type="Proteomes" id="UP000250235">
    <property type="component" value="Unassembled WGS sequence"/>
</dbReference>
<proteinExistence type="predicted"/>
<reference evidence="2 3" key="1">
    <citation type="journal article" date="2015" name="Proc. Natl. Acad. Sci. U.S.A.">
        <title>The resurrection genome of Boea hygrometrica: A blueprint for survival of dehydration.</title>
        <authorList>
            <person name="Xiao L."/>
            <person name="Yang G."/>
            <person name="Zhang L."/>
            <person name="Yang X."/>
            <person name="Zhao S."/>
            <person name="Ji Z."/>
            <person name="Zhou Q."/>
            <person name="Hu M."/>
            <person name="Wang Y."/>
            <person name="Chen M."/>
            <person name="Xu Y."/>
            <person name="Jin H."/>
            <person name="Xiao X."/>
            <person name="Hu G."/>
            <person name="Bao F."/>
            <person name="Hu Y."/>
            <person name="Wan P."/>
            <person name="Li L."/>
            <person name="Deng X."/>
            <person name="Kuang T."/>
            <person name="Xiang C."/>
            <person name="Zhu J.K."/>
            <person name="Oliver M.J."/>
            <person name="He Y."/>
        </authorList>
    </citation>
    <scope>NUCLEOTIDE SEQUENCE [LARGE SCALE GENOMIC DNA]</scope>
    <source>
        <strain evidence="3">cv. XS01</strain>
    </source>
</reference>
<organism evidence="2 3">
    <name type="scientific">Dorcoceras hygrometricum</name>
    <dbReference type="NCBI Taxonomy" id="472368"/>
    <lineage>
        <taxon>Eukaryota</taxon>
        <taxon>Viridiplantae</taxon>
        <taxon>Streptophyta</taxon>
        <taxon>Embryophyta</taxon>
        <taxon>Tracheophyta</taxon>
        <taxon>Spermatophyta</taxon>
        <taxon>Magnoliopsida</taxon>
        <taxon>eudicotyledons</taxon>
        <taxon>Gunneridae</taxon>
        <taxon>Pentapetalae</taxon>
        <taxon>asterids</taxon>
        <taxon>lamiids</taxon>
        <taxon>Lamiales</taxon>
        <taxon>Gesneriaceae</taxon>
        <taxon>Didymocarpoideae</taxon>
        <taxon>Trichosporeae</taxon>
        <taxon>Loxocarpinae</taxon>
        <taxon>Dorcoceras</taxon>
    </lineage>
</organism>
<protein>
    <submittedName>
        <fullName evidence="2">Lysine--tRNA ligase</fullName>
    </submittedName>
</protein>
<evidence type="ECO:0000313" key="3">
    <source>
        <dbReference type="Proteomes" id="UP000250235"/>
    </source>
</evidence>